<dbReference type="NCBIfam" id="TIGR02532">
    <property type="entry name" value="IV_pilin_GFxxxE"/>
    <property type="match status" value="1"/>
</dbReference>
<keyword evidence="1" id="KW-0472">Membrane</keyword>
<dbReference type="RefSeq" id="WP_310342749.1">
    <property type="nucleotide sequence ID" value="NZ_JAVDXO010000004.1"/>
</dbReference>
<organism evidence="2 3">
    <name type="scientific">Rhodoferax saidenbachensis</name>
    <dbReference type="NCBI Taxonomy" id="1484693"/>
    <lineage>
        <taxon>Bacteria</taxon>
        <taxon>Pseudomonadati</taxon>
        <taxon>Pseudomonadota</taxon>
        <taxon>Betaproteobacteria</taxon>
        <taxon>Burkholderiales</taxon>
        <taxon>Comamonadaceae</taxon>
        <taxon>Rhodoferax</taxon>
    </lineage>
</organism>
<name>A0ABU1ZPU6_9BURK</name>
<dbReference type="Proteomes" id="UP001268089">
    <property type="component" value="Unassembled WGS sequence"/>
</dbReference>
<dbReference type="PROSITE" id="PS00409">
    <property type="entry name" value="PROKAR_NTER_METHYL"/>
    <property type="match status" value="1"/>
</dbReference>
<reference evidence="2 3" key="1">
    <citation type="submission" date="2023-07" db="EMBL/GenBank/DDBJ databases">
        <title>Sorghum-associated microbial communities from plants grown in Nebraska, USA.</title>
        <authorList>
            <person name="Schachtman D."/>
        </authorList>
    </citation>
    <scope>NUCLEOTIDE SEQUENCE [LARGE SCALE GENOMIC DNA]</scope>
    <source>
        <strain evidence="2 3">BE308</strain>
    </source>
</reference>
<comment type="caution">
    <text evidence="2">The sequence shown here is derived from an EMBL/GenBank/DDBJ whole genome shotgun (WGS) entry which is preliminary data.</text>
</comment>
<dbReference type="Gene3D" id="3.30.700.10">
    <property type="entry name" value="Glycoprotein, Type 4 Pilin"/>
    <property type="match status" value="1"/>
</dbReference>
<dbReference type="SUPFAM" id="SSF54523">
    <property type="entry name" value="Pili subunits"/>
    <property type="match status" value="1"/>
</dbReference>
<gene>
    <name evidence="2" type="ORF">J2X15_002257</name>
</gene>
<feature type="transmembrane region" description="Helical" evidence="1">
    <location>
        <begin position="7"/>
        <end position="28"/>
    </location>
</feature>
<keyword evidence="1" id="KW-1133">Transmembrane helix</keyword>
<proteinExistence type="predicted"/>
<dbReference type="InterPro" id="IPR045584">
    <property type="entry name" value="Pilin-like"/>
</dbReference>
<dbReference type="InterPro" id="IPR012902">
    <property type="entry name" value="N_methyl_site"/>
</dbReference>
<dbReference type="EMBL" id="JAVDXO010000004">
    <property type="protein sequence ID" value="MDR7306971.1"/>
    <property type="molecule type" value="Genomic_DNA"/>
</dbReference>
<evidence type="ECO:0000313" key="3">
    <source>
        <dbReference type="Proteomes" id="UP001268089"/>
    </source>
</evidence>
<keyword evidence="3" id="KW-1185">Reference proteome</keyword>
<sequence>MKHVQRGFTLIELVMVIVILGVLAAVALPKFVDLKSDAQQASMQGVAGAAASASAINYGGCSISTAASAPAKCKVVNTCDSIKQAMSGGAWPTGYAAAATAGGELAAAAASNGVTKNCTLTLTGYAPATAVTFDIIGAGN</sequence>
<evidence type="ECO:0000256" key="1">
    <source>
        <dbReference type="SAM" id="Phobius"/>
    </source>
</evidence>
<accession>A0ABU1ZPU6</accession>
<evidence type="ECO:0000313" key="2">
    <source>
        <dbReference type="EMBL" id="MDR7306971.1"/>
    </source>
</evidence>
<dbReference type="Pfam" id="PF07963">
    <property type="entry name" value="N_methyl"/>
    <property type="match status" value="1"/>
</dbReference>
<protein>
    <submittedName>
        <fullName evidence="2">MSHA pilin protein MshA</fullName>
    </submittedName>
</protein>
<keyword evidence="1" id="KW-0812">Transmembrane</keyword>